<dbReference type="OrthoDB" id="6118114at2"/>
<sequence length="168" mass="18995">MKLKEIDKGRYRRHLNKVFIGSALALAVLSLGIAQLLIAFFPNAAGSHFHWNLLGVVFGALLVGAGLSRLRQHPFMTEVVYVWELKQRLNKIARKRRKVEAAAEQGNETAMQVLQFCYAGSRQLWQLDDNTIVMDELTVKQTELNNLANTHGVILDAGVYDENMLKQF</sequence>
<comment type="caution">
    <text evidence="2">The sequence shown here is derived from an EMBL/GenBank/DDBJ whole genome shotgun (WGS) entry which is preliminary data.</text>
</comment>
<feature type="transmembrane region" description="Helical" evidence="1">
    <location>
        <begin position="48"/>
        <end position="67"/>
    </location>
</feature>
<feature type="transmembrane region" description="Helical" evidence="1">
    <location>
        <begin position="20"/>
        <end position="42"/>
    </location>
</feature>
<keyword evidence="1" id="KW-0472">Membrane</keyword>
<proteinExistence type="predicted"/>
<gene>
    <name evidence="2" type="ORF">B6S09_13870</name>
    <name evidence="3" type="ORF">LY04_02513</name>
</gene>
<dbReference type="Proteomes" id="UP000243640">
    <property type="component" value="Unassembled WGS sequence"/>
</dbReference>
<reference evidence="2 4" key="1">
    <citation type="submission" date="2017-08" db="EMBL/GenBank/DDBJ databases">
        <title>Draft Genome Sequence of the Marine Bacterium Oceanimonas baumannii ATCC 700832.</title>
        <authorList>
            <person name="Mcclelland W.D."/>
            <person name="Brennan M.A."/>
            <person name="Trachtenberg A.M."/>
            <person name="Maclea K.S."/>
        </authorList>
    </citation>
    <scope>NUCLEOTIDE SEQUENCE [LARGE SCALE GENOMIC DNA]</scope>
    <source>
        <strain evidence="2 4">ATCC 700832</strain>
    </source>
</reference>
<evidence type="ECO:0000256" key="1">
    <source>
        <dbReference type="SAM" id="Phobius"/>
    </source>
</evidence>
<dbReference type="Pfam" id="PF11286">
    <property type="entry name" value="DUF3087"/>
    <property type="match status" value="1"/>
</dbReference>
<dbReference type="AlphaFoldDB" id="A0A235CEU6"/>
<name>A0A235CEU6_9GAMM</name>
<evidence type="ECO:0008006" key="6">
    <source>
        <dbReference type="Google" id="ProtNLM"/>
    </source>
</evidence>
<evidence type="ECO:0000313" key="4">
    <source>
        <dbReference type="Proteomes" id="UP000243640"/>
    </source>
</evidence>
<evidence type="ECO:0000313" key="3">
    <source>
        <dbReference type="EMBL" id="TDW58410.1"/>
    </source>
</evidence>
<evidence type="ECO:0000313" key="2">
    <source>
        <dbReference type="EMBL" id="OYD23138.1"/>
    </source>
</evidence>
<organism evidence="2 4">
    <name type="scientific">Oceanimonas baumannii</name>
    <dbReference type="NCBI Taxonomy" id="129578"/>
    <lineage>
        <taxon>Bacteria</taxon>
        <taxon>Pseudomonadati</taxon>
        <taxon>Pseudomonadota</taxon>
        <taxon>Gammaproteobacteria</taxon>
        <taxon>Aeromonadales</taxon>
        <taxon>Aeromonadaceae</taxon>
        <taxon>Oceanimonas</taxon>
    </lineage>
</organism>
<keyword evidence="1" id="KW-1133">Transmembrane helix</keyword>
<protein>
    <recommendedName>
        <fullName evidence="6">DUF3087 domain-containing protein</fullName>
    </recommendedName>
</protein>
<dbReference type="InterPro" id="IPR021438">
    <property type="entry name" value="DUF3087"/>
</dbReference>
<dbReference type="EMBL" id="SODO01000009">
    <property type="protein sequence ID" value="TDW58410.1"/>
    <property type="molecule type" value="Genomic_DNA"/>
</dbReference>
<accession>A0A235CEU6</accession>
<reference evidence="3 5" key="2">
    <citation type="submission" date="2019-03" db="EMBL/GenBank/DDBJ databases">
        <title>Genomic Encyclopedia of Archaeal and Bacterial Type Strains, Phase II (KMG-II): from individual species to whole genera.</title>
        <authorList>
            <person name="Goeker M."/>
        </authorList>
    </citation>
    <scope>NUCLEOTIDE SEQUENCE [LARGE SCALE GENOMIC DNA]</scope>
    <source>
        <strain evidence="3 5">DSM 15594</strain>
    </source>
</reference>
<dbReference type="EMBL" id="NQJF01000011">
    <property type="protein sequence ID" value="OYD23138.1"/>
    <property type="molecule type" value="Genomic_DNA"/>
</dbReference>
<dbReference type="RefSeq" id="WP_094279087.1">
    <property type="nucleotide sequence ID" value="NZ_NQJF01000011.1"/>
</dbReference>
<dbReference type="Proteomes" id="UP000295058">
    <property type="component" value="Unassembled WGS sequence"/>
</dbReference>
<evidence type="ECO:0000313" key="5">
    <source>
        <dbReference type="Proteomes" id="UP000295058"/>
    </source>
</evidence>
<keyword evidence="1" id="KW-0812">Transmembrane</keyword>
<keyword evidence="5" id="KW-1185">Reference proteome</keyword>